<feature type="domain" description="Cytochrome C biogenesis protein transmembrane" evidence="8">
    <location>
        <begin position="9"/>
        <end position="220"/>
    </location>
</feature>
<feature type="transmembrane region" description="Helical" evidence="7">
    <location>
        <begin position="170"/>
        <end position="192"/>
    </location>
</feature>
<dbReference type="STRING" id="1247936.BN2475_50238"/>
<evidence type="ECO:0000256" key="6">
    <source>
        <dbReference type="ARBA" id="ARBA00023136"/>
    </source>
</evidence>
<dbReference type="GO" id="GO:0017004">
    <property type="term" value="P:cytochrome complex assembly"/>
    <property type="evidence" value="ECO:0007669"/>
    <property type="project" value="UniProtKB-KW"/>
</dbReference>
<accession>A0A1N7RL30</accession>
<evidence type="ECO:0000256" key="2">
    <source>
        <dbReference type="ARBA" id="ARBA00006143"/>
    </source>
</evidence>
<evidence type="ECO:0000256" key="5">
    <source>
        <dbReference type="ARBA" id="ARBA00022989"/>
    </source>
</evidence>
<evidence type="ECO:0000256" key="1">
    <source>
        <dbReference type="ARBA" id="ARBA00004141"/>
    </source>
</evidence>
<evidence type="ECO:0000256" key="7">
    <source>
        <dbReference type="SAM" id="Phobius"/>
    </source>
</evidence>
<dbReference type="InterPro" id="IPR051790">
    <property type="entry name" value="Cytochrome_c-biogenesis_DsbD"/>
</dbReference>
<feature type="transmembrane region" description="Helical" evidence="7">
    <location>
        <begin position="9"/>
        <end position="31"/>
    </location>
</feature>
<keyword evidence="10" id="KW-1185">Reference proteome</keyword>
<dbReference type="GO" id="GO:0016020">
    <property type="term" value="C:membrane"/>
    <property type="evidence" value="ECO:0007669"/>
    <property type="project" value="UniProtKB-SubCell"/>
</dbReference>
<dbReference type="EMBL" id="CYGX02000005">
    <property type="protein sequence ID" value="SIT35809.1"/>
    <property type="molecule type" value="Genomic_DNA"/>
</dbReference>
<reference evidence="9 10" key="1">
    <citation type="submission" date="2016-12" db="EMBL/GenBank/DDBJ databases">
        <authorList>
            <person name="Song W.-J."/>
            <person name="Kurnit D.M."/>
        </authorList>
    </citation>
    <scope>NUCLEOTIDE SEQUENCE [LARGE SCALE GENOMIC DNA]</scope>
    <source>
        <strain evidence="9 10">STM7296</strain>
    </source>
</reference>
<keyword evidence="6 7" id="KW-0472">Membrane</keyword>
<feature type="transmembrane region" description="Helical" evidence="7">
    <location>
        <begin position="43"/>
        <end position="62"/>
    </location>
</feature>
<proteinExistence type="inferred from homology"/>
<evidence type="ECO:0000313" key="10">
    <source>
        <dbReference type="Proteomes" id="UP000187012"/>
    </source>
</evidence>
<dbReference type="PANTHER" id="PTHR31272:SF9">
    <property type="entry name" value="BLL1027 PROTEIN"/>
    <property type="match status" value="1"/>
</dbReference>
<dbReference type="InterPro" id="IPR003834">
    <property type="entry name" value="Cyt_c_assmbl_TM_dom"/>
</dbReference>
<keyword evidence="5 7" id="KW-1133">Transmembrane helix</keyword>
<evidence type="ECO:0000313" key="9">
    <source>
        <dbReference type="EMBL" id="SIT35809.1"/>
    </source>
</evidence>
<evidence type="ECO:0000256" key="3">
    <source>
        <dbReference type="ARBA" id="ARBA00022692"/>
    </source>
</evidence>
<evidence type="ECO:0000259" key="8">
    <source>
        <dbReference type="Pfam" id="PF02683"/>
    </source>
</evidence>
<comment type="subcellular location">
    <subcellularLocation>
        <location evidence="1">Membrane</location>
        <topology evidence="1">Multi-pass membrane protein</topology>
    </subcellularLocation>
</comment>
<keyword evidence="3 7" id="KW-0812">Transmembrane</keyword>
<evidence type="ECO:0000256" key="4">
    <source>
        <dbReference type="ARBA" id="ARBA00022748"/>
    </source>
</evidence>
<feature type="transmembrane region" description="Helical" evidence="7">
    <location>
        <begin position="132"/>
        <end position="158"/>
    </location>
</feature>
<protein>
    <submittedName>
        <fullName evidence="9">Cytochrome c biogenesis protein transmembrane region</fullName>
    </submittedName>
</protein>
<gene>
    <name evidence="9" type="ORF">BN2475_50238</name>
</gene>
<feature type="transmembrane region" description="Helical" evidence="7">
    <location>
        <begin position="204"/>
        <end position="222"/>
    </location>
</feature>
<dbReference type="Proteomes" id="UP000187012">
    <property type="component" value="Unassembled WGS sequence"/>
</dbReference>
<dbReference type="Pfam" id="PF02683">
    <property type="entry name" value="DsbD_TM"/>
    <property type="match status" value="1"/>
</dbReference>
<name>A0A1N7RL30_9BURK</name>
<dbReference type="RefSeq" id="WP_094777977.1">
    <property type="nucleotide sequence ID" value="NZ_CYGX02000005.1"/>
</dbReference>
<organism evidence="9 10">
    <name type="scientific">Paraburkholderia ribeironis</name>
    <dbReference type="NCBI Taxonomy" id="1247936"/>
    <lineage>
        <taxon>Bacteria</taxon>
        <taxon>Pseudomonadati</taxon>
        <taxon>Pseudomonadota</taxon>
        <taxon>Betaproteobacteria</taxon>
        <taxon>Burkholderiales</taxon>
        <taxon>Burkholderiaceae</taxon>
        <taxon>Paraburkholderia</taxon>
    </lineage>
</organism>
<keyword evidence="4" id="KW-0201">Cytochrome c-type biogenesis</keyword>
<dbReference type="PANTHER" id="PTHR31272">
    <property type="entry name" value="CYTOCHROME C-TYPE BIOGENESIS PROTEIN HI_1454-RELATED"/>
    <property type="match status" value="1"/>
</dbReference>
<dbReference type="OrthoDB" id="9811352at2"/>
<sequence length="242" mass="25620">MHSTFETPLALLAGLLTIASPCILPVMPILLGTSVERPGRSRPLFIVAGFILTFATFAMLLGAVSSTVHVAQQVLRNTGIALLALSGLLRLWPRPYDWLVAQLQEPLARIGAAITPGVQRGVQPGSGNAGGFVLGMSLGAVWTPCAGPVLASILVLVVKAQDLGWSALLLTLYAIGAAIPMLAIIYGGHYVTQRVRVVARHAHLLQQVFGVLVMLTALAIYLQYDVLVYARIAALFPALKGL</sequence>
<dbReference type="AlphaFoldDB" id="A0A1N7RL30"/>
<comment type="similarity">
    <text evidence="2">Belongs to the DsbD family.</text>
</comment>